<dbReference type="Proteomes" id="UP000035337">
    <property type="component" value="Chromosome"/>
</dbReference>
<proteinExistence type="inferred from homology"/>
<dbReference type="PATRIC" id="fig|1408281.3.peg.436"/>
<keyword evidence="14" id="KW-1185">Reference proteome</keyword>
<feature type="active site" evidence="11">
    <location>
        <position position="11"/>
    </location>
</feature>
<comment type="similarity">
    <text evidence="3 11 12">Belongs to the HisA/HisF family.</text>
</comment>
<dbReference type="FunFam" id="3.20.20.70:FF:000006">
    <property type="entry name" value="Imidazole glycerol phosphate synthase subunit HisF"/>
    <property type="match status" value="1"/>
</dbReference>
<organism evidence="13 14">
    <name type="scientific">Endomicrobium proavitum</name>
    <dbReference type="NCBI Taxonomy" id="1408281"/>
    <lineage>
        <taxon>Bacteria</taxon>
        <taxon>Pseudomonadati</taxon>
        <taxon>Elusimicrobiota</taxon>
        <taxon>Endomicrobiia</taxon>
        <taxon>Endomicrobiales</taxon>
        <taxon>Endomicrobiaceae</taxon>
        <taxon>Endomicrobium</taxon>
    </lineage>
</organism>
<evidence type="ECO:0000256" key="4">
    <source>
        <dbReference type="ARBA" id="ARBA00011152"/>
    </source>
</evidence>
<dbReference type="SUPFAM" id="SSF51366">
    <property type="entry name" value="Ribulose-phoshate binding barrel"/>
    <property type="match status" value="1"/>
</dbReference>
<dbReference type="GO" id="GO:0005737">
    <property type="term" value="C:cytoplasm"/>
    <property type="evidence" value="ECO:0007669"/>
    <property type="project" value="UniProtKB-SubCell"/>
</dbReference>
<comment type="function">
    <text evidence="9 11">IGPS catalyzes the conversion of PRFAR and glutamine to IGP, AICAR and glutamate. The HisF subunit catalyzes the cyclization activity that produces IGP and AICAR from PRFAR using the ammonia provided by the HisH subunit.</text>
</comment>
<evidence type="ECO:0000313" key="14">
    <source>
        <dbReference type="Proteomes" id="UP000035337"/>
    </source>
</evidence>
<dbReference type="Gene3D" id="3.20.20.70">
    <property type="entry name" value="Aldolase class I"/>
    <property type="match status" value="1"/>
</dbReference>
<keyword evidence="5 11" id="KW-0963">Cytoplasm</keyword>
<feature type="active site" evidence="11">
    <location>
        <position position="130"/>
    </location>
</feature>
<dbReference type="AlphaFoldDB" id="A0A0G3WIV0"/>
<evidence type="ECO:0000256" key="12">
    <source>
        <dbReference type="RuleBase" id="RU003657"/>
    </source>
</evidence>
<dbReference type="Pfam" id="PF00977">
    <property type="entry name" value="His_biosynth"/>
    <property type="match status" value="1"/>
</dbReference>
<dbReference type="InterPro" id="IPR006062">
    <property type="entry name" value="His_biosynth"/>
</dbReference>
<dbReference type="EC" id="4.3.2.10" evidence="11"/>
<evidence type="ECO:0000256" key="1">
    <source>
        <dbReference type="ARBA" id="ARBA00004496"/>
    </source>
</evidence>
<dbReference type="NCBIfam" id="TIGR00735">
    <property type="entry name" value="hisF"/>
    <property type="match status" value="1"/>
</dbReference>
<dbReference type="GO" id="GO:0000105">
    <property type="term" value="P:L-histidine biosynthetic process"/>
    <property type="evidence" value="ECO:0007669"/>
    <property type="project" value="UniProtKB-UniRule"/>
</dbReference>
<dbReference type="RefSeq" id="WP_052570168.1">
    <property type="nucleotide sequence ID" value="NZ_CP009498.1"/>
</dbReference>
<dbReference type="CDD" id="cd04731">
    <property type="entry name" value="HisF"/>
    <property type="match status" value="1"/>
</dbReference>
<comment type="catalytic activity">
    <reaction evidence="10 11">
        <text>5-[(5-phospho-1-deoxy-D-ribulos-1-ylimino)methylamino]-1-(5-phospho-beta-D-ribosyl)imidazole-4-carboxamide + L-glutamine = D-erythro-1-(imidazol-4-yl)glycerol 3-phosphate + 5-amino-1-(5-phospho-beta-D-ribosyl)imidazole-4-carboxamide + L-glutamate + H(+)</text>
        <dbReference type="Rhea" id="RHEA:24793"/>
        <dbReference type="ChEBI" id="CHEBI:15378"/>
        <dbReference type="ChEBI" id="CHEBI:29985"/>
        <dbReference type="ChEBI" id="CHEBI:58278"/>
        <dbReference type="ChEBI" id="CHEBI:58359"/>
        <dbReference type="ChEBI" id="CHEBI:58475"/>
        <dbReference type="ChEBI" id="CHEBI:58525"/>
        <dbReference type="EC" id="4.3.2.10"/>
    </reaction>
</comment>
<gene>
    <name evidence="11 13" type="primary">hisF</name>
    <name evidence="13" type="ORF">Epro_0423</name>
</gene>
<comment type="subunit">
    <text evidence="4 11">Heterodimer of HisH and HisF.</text>
</comment>
<dbReference type="OrthoDB" id="9781903at2"/>
<evidence type="ECO:0000256" key="11">
    <source>
        <dbReference type="HAMAP-Rule" id="MF_01013"/>
    </source>
</evidence>
<dbReference type="KEGG" id="epo:Epro_0423"/>
<evidence type="ECO:0000256" key="3">
    <source>
        <dbReference type="ARBA" id="ARBA00009667"/>
    </source>
</evidence>
<evidence type="ECO:0000256" key="8">
    <source>
        <dbReference type="ARBA" id="ARBA00023239"/>
    </source>
</evidence>
<evidence type="ECO:0000256" key="10">
    <source>
        <dbReference type="ARBA" id="ARBA00047838"/>
    </source>
</evidence>
<evidence type="ECO:0000256" key="2">
    <source>
        <dbReference type="ARBA" id="ARBA00005091"/>
    </source>
</evidence>
<evidence type="ECO:0000313" key="13">
    <source>
        <dbReference type="EMBL" id="AKL97802.1"/>
    </source>
</evidence>
<evidence type="ECO:0000256" key="9">
    <source>
        <dbReference type="ARBA" id="ARBA00025475"/>
    </source>
</evidence>
<dbReference type="EMBL" id="CP009498">
    <property type="protein sequence ID" value="AKL97802.1"/>
    <property type="molecule type" value="Genomic_DNA"/>
</dbReference>
<dbReference type="PANTHER" id="PTHR21235">
    <property type="entry name" value="IMIDAZOLE GLYCEROL PHOSPHATE SYNTHASE SUBUNIT HISF/H IGP SYNTHASE SUBUNIT HISF/H"/>
    <property type="match status" value="1"/>
</dbReference>
<dbReference type="InterPro" id="IPR004651">
    <property type="entry name" value="HisF"/>
</dbReference>
<keyword evidence="7 11" id="KW-0368">Histidine biosynthesis</keyword>
<name>A0A0G3WIV0_9BACT</name>
<evidence type="ECO:0000256" key="5">
    <source>
        <dbReference type="ARBA" id="ARBA00022490"/>
    </source>
</evidence>
<evidence type="ECO:0000256" key="6">
    <source>
        <dbReference type="ARBA" id="ARBA00022605"/>
    </source>
</evidence>
<sequence length="266" mass="28516">MLGIRVIPCLDVNNGRVVKGTNFVNLRDAGDPVEVAKRYNLEGADEVVFLDITATYEGRDTTVDLVRRTAQQVFIPLTVGGGVRTLEDIRVLLNAGADKVSLNSSAVKDPEIIKRASERFGRQCIVVAIDAKKVTPSSLLQANGVGATIQSSNKWNVFVHGGRIDTGLDAVEWAKKAQDLGAGEILLTSMDKDGTKDGYDNALLKTVTDIVQIPVIASGGAGKLEHFASAVESGASAVLAASLFHYRELAIKQVKDYLKSKNIPVR</sequence>
<dbReference type="GO" id="GO:0016829">
    <property type="term" value="F:lyase activity"/>
    <property type="evidence" value="ECO:0007669"/>
    <property type="project" value="UniProtKB-KW"/>
</dbReference>
<dbReference type="InterPro" id="IPR011060">
    <property type="entry name" value="RibuloseP-bd_barrel"/>
</dbReference>
<reference evidence="13 14" key="1">
    <citation type="submission" date="2014-09" db="EMBL/GenBank/DDBJ databases">
        <title>Complete genome sequence of Endomicrobium proavitum.</title>
        <authorList>
            <person name="Zheng H."/>
        </authorList>
    </citation>
    <scope>NUCLEOTIDE SEQUENCE [LARGE SCALE GENOMIC DNA]</scope>
    <source>
        <strain evidence="13 14">Rsa215</strain>
    </source>
</reference>
<dbReference type="STRING" id="1408281.Epro_0423"/>
<dbReference type="UniPathway" id="UPA00031">
    <property type="reaction ID" value="UER00010"/>
</dbReference>
<protein>
    <recommendedName>
        <fullName evidence="11">Imidazole glycerol phosphate synthase subunit HisF</fullName>
        <ecNumber evidence="11">4.3.2.10</ecNumber>
    </recommendedName>
    <alternativeName>
        <fullName evidence="11">IGP synthase cyclase subunit</fullName>
    </alternativeName>
    <alternativeName>
        <fullName evidence="11">IGP synthase subunit HisF</fullName>
    </alternativeName>
    <alternativeName>
        <fullName evidence="11">ImGP synthase subunit HisF</fullName>
        <shortName evidence="11">IGPS subunit HisF</shortName>
    </alternativeName>
</protein>
<keyword evidence="8 11" id="KW-0456">Lyase</keyword>
<dbReference type="InterPro" id="IPR013785">
    <property type="entry name" value="Aldolase_TIM"/>
</dbReference>
<comment type="subcellular location">
    <subcellularLocation>
        <location evidence="1 11">Cytoplasm</location>
    </subcellularLocation>
</comment>
<dbReference type="InterPro" id="IPR050064">
    <property type="entry name" value="IGPS_HisA/HisF"/>
</dbReference>
<evidence type="ECO:0000256" key="7">
    <source>
        <dbReference type="ARBA" id="ARBA00023102"/>
    </source>
</evidence>
<accession>A0A0G3WIV0</accession>
<keyword evidence="6 11" id="KW-0028">Amino-acid biosynthesis</keyword>
<dbReference type="HAMAP" id="MF_01013">
    <property type="entry name" value="HisF"/>
    <property type="match status" value="1"/>
</dbReference>
<dbReference type="GO" id="GO:0000107">
    <property type="term" value="F:imidazoleglycerol-phosphate synthase activity"/>
    <property type="evidence" value="ECO:0007669"/>
    <property type="project" value="UniProtKB-UniRule"/>
</dbReference>
<comment type="pathway">
    <text evidence="2 11">Amino-acid biosynthesis; L-histidine biosynthesis; L-histidine from 5-phospho-alpha-D-ribose 1-diphosphate: step 5/9.</text>
</comment>
<dbReference type="PANTHER" id="PTHR21235:SF2">
    <property type="entry name" value="IMIDAZOLE GLYCEROL PHOSPHATE SYNTHASE HISHF"/>
    <property type="match status" value="1"/>
</dbReference>